<evidence type="ECO:0000313" key="7">
    <source>
        <dbReference type="EMBL" id="DBA54805.1"/>
    </source>
</evidence>
<dbReference type="EMBL" id="BK065134">
    <property type="protein sequence ID" value="DBA54805.1"/>
    <property type="molecule type" value="Genomic_RNA"/>
</dbReference>
<proteinExistence type="predicted"/>
<keyword evidence="4" id="KW-0916">Viral movement protein</keyword>
<feature type="compositionally biased region" description="Basic and acidic residues" evidence="5">
    <location>
        <begin position="544"/>
        <end position="556"/>
    </location>
</feature>
<dbReference type="InterPro" id="IPR029053">
    <property type="entry name" value="Viral_coat"/>
</dbReference>
<name>A0AAT9JAR3_9SECO</name>
<keyword evidence="6" id="KW-0472">Membrane</keyword>
<evidence type="ECO:0000256" key="3">
    <source>
        <dbReference type="ARBA" id="ARBA00022844"/>
    </source>
</evidence>
<feature type="region of interest" description="Disordered" evidence="5">
    <location>
        <begin position="536"/>
        <end position="564"/>
    </location>
</feature>
<evidence type="ECO:0000256" key="2">
    <source>
        <dbReference type="ARBA" id="ARBA00022448"/>
    </source>
</evidence>
<keyword evidence="2" id="KW-0813">Transport</keyword>
<keyword evidence="6" id="KW-0812">Transmembrane</keyword>
<evidence type="ECO:0000256" key="4">
    <source>
        <dbReference type="ARBA" id="ARBA00023031"/>
    </source>
</evidence>
<accession>A0AAT9JAR3</accession>
<dbReference type="Gene3D" id="2.60.120.20">
    <property type="match status" value="1"/>
</dbReference>
<keyword evidence="6" id="KW-1133">Transmembrane helix</keyword>
<keyword evidence="3" id="KW-0946">Virion</keyword>
<protein>
    <submittedName>
        <fullName evidence="7">Polyprotein</fullName>
    </submittedName>
</protein>
<reference evidence="7" key="1">
    <citation type="submission" date="2023-11" db="EMBL/GenBank/DDBJ databases">
        <authorList>
            <person name="Sidharthan V.K."/>
            <person name="Reddy V."/>
            <person name="Kiran G."/>
            <person name="Rajeswari V."/>
            <person name="Baranwal V.K."/>
        </authorList>
    </citation>
    <scope>NUCLEOTIDE SEQUENCE</scope>
    <source>
        <strain evidence="7">Lop mir</strain>
    </source>
</reference>
<evidence type="ECO:0000256" key="1">
    <source>
        <dbReference type="ARBA" id="ARBA00004328"/>
    </source>
</evidence>
<feature type="region of interest" description="Disordered" evidence="5">
    <location>
        <begin position="454"/>
        <end position="513"/>
    </location>
</feature>
<dbReference type="SUPFAM" id="SSF88633">
    <property type="entry name" value="Positive stranded ssRNA viruses"/>
    <property type="match status" value="1"/>
</dbReference>
<dbReference type="GO" id="GO:0046740">
    <property type="term" value="P:transport of virus in host, cell to cell"/>
    <property type="evidence" value="ECO:0007669"/>
    <property type="project" value="UniProtKB-KW"/>
</dbReference>
<dbReference type="GO" id="GO:0044423">
    <property type="term" value="C:virion component"/>
    <property type="evidence" value="ECO:0007669"/>
    <property type="project" value="UniProtKB-KW"/>
</dbReference>
<organism evidence="7">
    <name type="scientific">Lophophytum mirabile torradovirus</name>
    <dbReference type="NCBI Taxonomy" id="3115801"/>
    <lineage>
        <taxon>Viruses</taxon>
        <taxon>Riboviria</taxon>
        <taxon>Orthornavirae</taxon>
        <taxon>Pisuviricota</taxon>
        <taxon>Pisoniviricetes</taxon>
        <taxon>Picornavirales</taxon>
        <taxon>Secoviridae</taxon>
        <taxon>Torradovirus</taxon>
    </lineage>
</organism>
<dbReference type="Pfam" id="PF00803">
    <property type="entry name" value="3A"/>
    <property type="match status" value="1"/>
</dbReference>
<comment type="subcellular location">
    <subcellularLocation>
        <location evidence="1">Virion</location>
    </subcellularLocation>
</comment>
<dbReference type="InterPro" id="IPR000603">
    <property type="entry name" value="MPV"/>
</dbReference>
<evidence type="ECO:0000256" key="5">
    <source>
        <dbReference type="SAM" id="MobiDB-lite"/>
    </source>
</evidence>
<reference evidence="7" key="2">
    <citation type="journal article" date="2024" name="Arch. Virol.">
        <title>Probing of plant transcriptomes reveals the hidden genetic diversity of the family Secoviridae.</title>
        <authorList>
            <person name="Sidharthan V.K."/>
            <person name="Reddy V."/>
            <person name="Kiran G."/>
            <person name="Rajeswari V."/>
            <person name="Baranwal V.K."/>
            <person name="Kumar M.K."/>
            <person name="Kumar K.S."/>
        </authorList>
    </citation>
    <scope>NUCLEOTIDE SEQUENCE</scope>
    <source>
        <strain evidence="7">Lop mir</strain>
    </source>
</reference>
<feature type="compositionally biased region" description="Basic and acidic residues" evidence="5">
    <location>
        <begin position="460"/>
        <end position="497"/>
    </location>
</feature>
<evidence type="ECO:0000256" key="6">
    <source>
        <dbReference type="SAM" id="Phobius"/>
    </source>
</evidence>
<sequence length="1368" mass="151982">MPLFLILYLVPLLLSVLLVEIQQQVRKGPISQSSGPIRCLRCWDIPYTLAVGLCLVFTYQVFLWNRLVGLLLLAVYFLDLLRRVNFIQIWQNSKKSLLSNPLFVTICELNLTQEIKSCTASGRSYHSKLISWWHCKLRTKSSLSKFQGCVREKLSCLLSNQFLPPYYHNLSQPQVRMMTSSSFGQKPLRQGENVSDLIESLVKKCQEGSKSSAHASGMGSMVVVRSKSGEATTTRLYEEFHKKGIVELWNSIKKIGTSRADAANLYFHLHGVLFLMIPHVPANAPGEVTISLCSSNDPANLVVSKKTLAFSSGPQAVLMCPDHCLPFIKDDIMFFYTTTVSQTTAQVPCSVLALWKQSIERKTACYEPKETASWFIKRLASPQMLKSELQAKRLIASAYGTEEAEGKMGTYVPAALQKLSHLDIADITDPDAKMKLQYSNGGILSLPSFKHYPGSSSSKLAEDPRRSFSGREKFPEVKESPSLVEDPRKSVSMERKQIPQGSSGVHRRRRAKRQLAARKNYLTDFELTESELTFGGKSKNKGALSDDQRKQTHESTDETLAFPPLPEAQASGFSSVLPLDEVWELFPLYYYSLREVPDHHLAAFQHLKLSVQHGLRRKPLYPVVPQVIADENVAENVLSTGVTERLNANTLEAVQGNFITDMKVLETLASSDQLFNFSNVVLEKDPVSLELRQPAVVSSGQEMLVDVINFDWNAADPPCKQALSVEIPAVLSDTKNPRSIGPDLSSFFDAALLEFKAYVTMPRTLGSNGELILIWDEGNTVGKYGTSINQATLIAARGVRISSYCMNDGMAQKQAIRFIPKGLGEFLPLDSGHAGFKVGSLRVYVLNPLRTTTSVSKYTCSLYITMKVLATNIMQPCRQAPQFMSGMPMGSASFPWIPINQLLLASQWDNTQIFGSGCMLTFSPASVFSANEVFQPSILCNLASNCHWWTGECVFGIKFNKTAFHSGRLAIAFGTLNSELKKHTDIYGMTHAVCDLNDGDDFECVVRITNWNGKNFLSAGRRSSLPRPDHKSLQRIFLMVVEQLQYTQANLSGVGVTLVLKGIRNCVLGGSVPLKPLFGHLDKSSSGTDFLYHDVDAMSPTLTASRMGLSLDEYKKLVEKTRKKKDDGSSSSGIVEPQLSVREKFSYFSTQYYIVPPEDSKFRTVVVPAAPWSIIFKDPKMQAINSSVISPSVAMSSGFVYWEGSLKYRIIVHRKYTEIVGGVLQVSLESTGFPKEPGIHEGTYPLATGGGQQWVFPCGVNRAIFEFQVEDDKFFARRYTNKVSLDKDASRLSTLSDRLGNLVLVLPPKDFYNMIEVQIAFGDDFSFSVSHPPVPAGVKTVGSLEVNTYSLLQESGKFKPLVDQTKVL</sequence>
<feature type="transmembrane region" description="Helical" evidence="6">
    <location>
        <begin position="45"/>
        <end position="63"/>
    </location>
</feature>